<keyword evidence="1" id="KW-1133">Transmembrane helix</keyword>
<sequence length="367" mass="42109">MEGWGWMTATFSLQHIAWKRILFFLLLIIVPNYLVMRMQLAGPIDDRIGLATAIDLTIILPLLIYFFGFRKRMSWLLLCALIFWGLILANWMIPGGADAYLSYFNHSVIVLEAGVIFLELVLFIAIVKRFPTLIKNYKQDKADHHHFLLSFSKAIQRTFTFSNPRLNKFQLTLRILATDIAAIYYSLFSWKKKPPVGANAFTFHKDGGYQAVFLMLVHAMVLEIIAVHVMVAQYSHVAAWVITALDIYTLLFIISDYQAIRLSPVVLDESGVHFQKGIRVYGFIPWEMVRGVEQNSQTPEEVGKDKQSIALALHGLEKDPIPYVLELKDSVKVHQIFGIKKTVDRIYLKMDDPQKFNESINQKISPE</sequence>
<proteinExistence type="predicted"/>
<reference evidence="3" key="1">
    <citation type="journal article" date="2019" name="Int. J. Syst. Evol. Microbiol.">
        <title>The Global Catalogue of Microorganisms (GCM) 10K type strain sequencing project: providing services to taxonomists for standard genome sequencing and annotation.</title>
        <authorList>
            <consortium name="The Broad Institute Genomics Platform"/>
            <consortium name="The Broad Institute Genome Sequencing Center for Infectious Disease"/>
            <person name="Wu L."/>
            <person name="Ma J."/>
        </authorList>
    </citation>
    <scope>NUCLEOTIDE SEQUENCE [LARGE SCALE GENOMIC DNA]</scope>
    <source>
        <strain evidence="3">CCUG 56607</strain>
    </source>
</reference>
<accession>A0ABW3L145</accession>
<feature type="transmembrane region" description="Helical" evidence="1">
    <location>
        <begin position="48"/>
        <end position="67"/>
    </location>
</feature>
<dbReference type="Proteomes" id="UP001596990">
    <property type="component" value="Unassembled WGS sequence"/>
</dbReference>
<keyword evidence="1" id="KW-0472">Membrane</keyword>
<feature type="transmembrane region" description="Helical" evidence="1">
    <location>
        <begin position="211"/>
        <end position="231"/>
    </location>
</feature>
<feature type="transmembrane region" description="Helical" evidence="1">
    <location>
        <begin position="73"/>
        <end position="91"/>
    </location>
</feature>
<comment type="caution">
    <text evidence="2">The sequence shown here is derived from an EMBL/GenBank/DDBJ whole genome shotgun (WGS) entry which is preliminary data.</text>
</comment>
<protein>
    <recommendedName>
        <fullName evidence="4">Beta-carotene 15,15'-monooxygenase</fullName>
    </recommendedName>
</protein>
<keyword evidence="1" id="KW-0812">Transmembrane</keyword>
<dbReference type="EMBL" id="JBHTKL010000005">
    <property type="protein sequence ID" value="MFD1019786.1"/>
    <property type="molecule type" value="Genomic_DNA"/>
</dbReference>
<evidence type="ECO:0000313" key="2">
    <source>
        <dbReference type="EMBL" id="MFD1019786.1"/>
    </source>
</evidence>
<feature type="transmembrane region" description="Helical" evidence="1">
    <location>
        <begin position="103"/>
        <end position="127"/>
    </location>
</feature>
<name>A0ABW3L145_9BACI</name>
<feature type="transmembrane region" description="Helical" evidence="1">
    <location>
        <begin position="237"/>
        <end position="254"/>
    </location>
</feature>
<evidence type="ECO:0008006" key="4">
    <source>
        <dbReference type="Google" id="ProtNLM"/>
    </source>
</evidence>
<feature type="transmembrane region" description="Helical" evidence="1">
    <location>
        <begin position="171"/>
        <end position="190"/>
    </location>
</feature>
<gene>
    <name evidence="2" type="ORF">ACFQ2J_11435</name>
</gene>
<feature type="transmembrane region" description="Helical" evidence="1">
    <location>
        <begin position="16"/>
        <end position="36"/>
    </location>
</feature>
<evidence type="ECO:0000313" key="3">
    <source>
        <dbReference type="Proteomes" id="UP001596990"/>
    </source>
</evidence>
<evidence type="ECO:0000256" key="1">
    <source>
        <dbReference type="SAM" id="Phobius"/>
    </source>
</evidence>
<keyword evidence="3" id="KW-1185">Reference proteome</keyword>
<organism evidence="2 3">
    <name type="scientific">Thalassobacillus hwangdonensis</name>
    <dbReference type="NCBI Taxonomy" id="546108"/>
    <lineage>
        <taxon>Bacteria</taxon>
        <taxon>Bacillati</taxon>
        <taxon>Bacillota</taxon>
        <taxon>Bacilli</taxon>
        <taxon>Bacillales</taxon>
        <taxon>Bacillaceae</taxon>
        <taxon>Thalassobacillus</taxon>
    </lineage>
</organism>